<evidence type="ECO:0000256" key="1">
    <source>
        <dbReference type="SAM" id="Coils"/>
    </source>
</evidence>
<dbReference type="GO" id="GO:0071897">
    <property type="term" value="P:DNA biosynthetic process"/>
    <property type="evidence" value="ECO:0007669"/>
    <property type="project" value="UniProtKB-ARBA"/>
</dbReference>
<sequence length="1316" mass="152279">MSDSLLDKLRQNATSLKEINVKSRNNGKKTIRQKMVNADPQQMSLKTFIQSTPLKNTKQINASQLDTENEEYESFNEEEQEPEIKPMNFNLNGIKKKLNDLSKGAKTKEINGENCQSYVNSIISEFGKLVEFCETVQDSHNKLIKSHNKQILDTLKDKNNIETRFSNINAKYDEMENQVQSLETKMDCHINSFYIKFMILDKREIDSVKCGNATETDLFWTIINYMNIPLSNVRLVRKQITHERKWICGKLEDVTYLFVKFADNSTANYILSNFIIINNKIQRKEIEKETRYYAEIPISKRVKQLMTVCHKLKLENLISSYFVQDDSVKVRYIDINRENKTFKVTSYGDIDALRQKIGDPESGMPTKYKYGKIFQISNDEMTMTTKIDSKRPRNADESNEEQNTTKKQNKEENNDETWFKDLGDLESHKIYGFNGYTLTRNNMKKGGGITFYIRKDLIANKISSIMSKDIECLIMEITSGLYTVIIIGVYRPPEGSVVGFLKILEDLMICYRFAVFTGDINIDLLKSKNKNYINILNQLNFTIINKSITRNSSGTLLDHVIVNKNESGLYQTVTLEKLEISDHNAVITIKRSQDLSFEKKTIKKEIVKINRKKVLEKVKSLNLETNFSNSLCSMNEAIKKIQNVIETNKYTLTLKSKENFEIMPWADSKCIKLLNNINNLNDRINKKFYKREQCEPLKAKLSIVRKEYDEYSSVLRKKYYTGKILSDRNSTWKIIQNICGKVKAIDNVSLKINEILLTDERKIADVFNKKFSDIVGIANSSNTPNFLGPHESQSMFLKEVQLEEILNYTIALKTNKATGSDGISADIWKQSIMHHINYIHQTINRIFDTAEYPNSLKIASIIPIHKGGNKLSVENYRGISLLPVINKLPELIFLDRLNGYLNRFNLRDKNQYGFTNGKSTQDALCMMLNTISYARNNEKPVIVIFLDIKKAFDSIEHDILLHKCYCIGLRGKTYDFLKNYLTNRAQHVRIGNARSEDIIIRKGVPQGSTLGPVLFNIMLYDFKFLDIKMKAIEFADDLALVVVADNEDEMVEIINSDFCKVDNYYKTNSLDINYKKTKYMEFSKKPMRHVEQLLNSKQIEKTNEFKYLGIIFQADLSFNSHFNALEEKLIKANNALSILKQHLPSEALLQFYEAFLVSHINYASFILLQLNTTQIKKLMLLQKRALKIIYGLKSTFATYDLFIEKAKGILPITGIIYFQTLVQFKKCLFILDGSLPVMQLRPDGRRKSMIVVPSIKNRAFSRDISSLGAKLFNQLPEEIRMSENISGYKKKLKKFLLERINILLNPNQWNLNDLRM</sequence>
<feature type="region of interest" description="Disordered" evidence="2">
    <location>
        <begin position="384"/>
        <end position="417"/>
    </location>
</feature>
<dbReference type="Proteomes" id="UP001107558">
    <property type="component" value="Chromosome 3"/>
</dbReference>
<protein>
    <recommendedName>
        <fullName evidence="3">Reverse transcriptase domain-containing protein</fullName>
    </recommendedName>
</protein>
<dbReference type="Pfam" id="PF00078">
    <property type="entry name" value="RVT_1"/>
    <property type="match status" value="1"/>
</dbReference>
<evidence type="ECO:0000259" key="3">
    <source>
        <dbReference type="PROSITE" id="PS50878"/>
    </source>
</evidence>
<keyword evidence="1" id="KW-0175">Coiled coil</keyword>
<organism evidence="4 5">
    <name type="scientific">Polypedilum vanderplanki</name>
    <name type="common">Sleeping chironomid midge</name>
    <dbReference type="NCBI Taxonomy" id="319348"/>
    <lineage>
        <taxon>Eukaryota</taxon>
        <taxon>Metazoa</taxon>
        <taxon>Ecdysozoa</taxon>
        <taxon>Arthropoda</taxon>
        <taxon>Hexapoda</taxon>
        <taxon>Insecta</taxon>
        <taxon>Pterygota</taxon>
        <taxon>Neoptera</taxon>
        <taxon>Endopterygota</taxon>
        <taxon>Diptera</taxon>
        <taxon>Nematocera</taxon>
        <taxon>Chironomoidea</taxon>
        <taxon>Chironomidae</taxon>
        <taxon>Chironominae</taxon>
        <taxon>Polypedilum</taxon>
        <taxon>Polypedilum</taxon>
    </lineage>
</organism>
<reference evidence="4" key="1">
    <citation type="submission" date="2021-03" db="EMBL/GenBank/DDBJ databases">
        <title>Chromosome level genome of the anhydrobiotic midge Polypedilum vanderplanki.</title>
        <authorList>
            <person name="Yoshida Y."/>
            <person name="Kikawada T."/>
            <person name="Gusev O."/>
        </authorList>
    </citation>
    <scope>NUCLEOTIDE SEQUENCE</scope>
    <source>
        <strain evidence="4">NIAS01</strain>
        <tissue evidence="4">Whole body or cell culture</tissue>
    </source>
</reference>
<proteinExistence type="predicted"/>
<feature type="compositionally biased region" description="Basic and acidic residues" evidence="2">
    <location>
        <begin position="387"/>
        <end position="396"/>
    </location>
</feature>
<dbReference type="PANTHER" id="PTHR19446">
    <property type="entry name" value="REVERSE TRANSCRIPTASES"/>
    <property type="match status" value="1"/>
</dbReference>
<dbReference type="SUPFAM" id="SSF56219">
    <property type="entry name" value="DNase I-like"/>
    <property type="match status" value="1"/>
</dbReference>
<keyword evidence="5" id="KW-1185">Reference proteome</keyword>
<evidence type="ECO:0000313" key="4">
    <source>
        <dbReference type="EMBL" id="KAG5674058.1"/>
    </source>
</evidence>
<dbReference type="OrthoDB" id="426210at2759"/>
<evidence type="ECO:0000256" key="2">
    <source>
        <dbReference type="SAM" id="MobiDB-lite"/>
    </source>
</evidence>
<dbReference type="SUPFAM" id="SSF56672">
    <property type="entry name" value="DNA/RNA polymerases"/>
    <property type="match status" value="1"/>
</dbReference>
<dbReference type="EMBL" id="JADBJN010000003">
    <property type="protein sequence ID" value="KAG5674058.1"/>
    <property type="molecule type" value="Genomic_DNA"/>
</dbReference>
<dbReference type="InterPro" id="IPR043502">
    <property type="entry name" value="DNA/RNA_pol_sf"/>
</dbReference>
<evidence type="ECO:0000313" key="5">
    <source>
        <dbReference type="Proteomes" id="UP001107558"/>
    </source>
</evidence>
<name>A0A9J6BWF5_POLVA</name>
<gene>
    <name evidence="4" type="ORF">PVAND_004047</name>
</gene>
<dbReference type="InterPro" id="IPR000477">
    <property type="entry name" value="RT_dom"/>
</dbReference>
<dbReference type="InterPro" id="IPR036691">
    <property type="entry name" value="Endo/exonu/phosph_ase_sf"/>
</dbReference>
<comment type="caution">
    <text evidence="4">The sequence shown here is derived from an EMBL/GenBank/DDBJ whole genome shotgun (WGS) entry which is preliminary data.</text>
</comment>
<dbReference type="CDD" id="cd01650">
    <property type="entry name" value="RT_nLTR_like"/>
    <property type="match status" value="1"/>
</dbReference>
<accession>A0A9J6BWF5</accession>
<dbReference type="Gene3D" id="3.60.10.10">
    <property type="entry name" value="Endonuclease/exonuclease/phosphatase"/>
    <property type="match status" value="1"/>
</dbReference>
<feature type="domain" description="Reverse transcriptase" evidence="3">
    <location>
        <begin position="845"/>
        <end position="1112"/>
    </location>
</feature>
<feature type="compositionally biased region" description="Basic and acidic residues" evidence="2">
    <location>
        <begin position="408"/>
        <end position="417"/>
    </location>
</feature>
<dbReference type="PROSITE" id="PS50878">
    <property type="entry name" value="RT_POL"/>
    <property type="match status" value="1"/>
</dbReference>
<feature type="coiled-coil region" evidence="1">
    <location>
        <begin position="158"/>
        <end position="192"/>
    </location>
</feature>